<dbReference type="InterPro" id="IPR023395">
    <property type="entry name" value="MCP_dom_sf"/>
</dbReference>
<protein>
    <submittedName>
        <fullName evidence="6">Mitochondrial carrier protein</fullName>
    </submittedName>
</protein>
<keyword evidence="5" id="KW-0813">Transport</keyword>
<dbReference type="GO" id="GO:0001409">
    <property type="term" value="F:guanine nucleotide transmembrane transporter activity"/>
    <property type="evidence" value="ECO:0007669"/>
    <property type="project" value="TreeGrafter"/>
</dbReference>
<dbReference type="Gene3D" id="1.50.40.10">
    <property type="entry name" value="Mitochondrial carrier domain"/>
    <property type="match status" value="1"/>
</dbReference>
<dbReference type="InterPro" id="IPR053042">
    <property type="entry name" value="Mito_GTP/GDP_Carrier"/>
</dbReference>
<sequence length="325" mass="35163">MHTSFSQSTATAEGCRRVQAASMGGGSGGDSKTAAARILGSGSAGVFELALFHPFDTAAKRLMSWEGRIIVAGHTMTNLNNAVFRNQAAAAPISKWLSLFPGVTFGAAYKVLQRAYKFGGQPFVRDFLTQHYQENFENAVGKKNGKTMIYATAGSIMGVGEIVLLPLDVLKIKAQTNPEAFKGRGLFKIFAEEGWGLYRGATWTAARNAPGSFALFGGSAAMKDYVFKLEKYSDATFFQDSMASIAGAVASISVAQPLDVIKTRIQKRDFKDKTSGMSILSDLVKNEGFGAFFKGLTPKLIVIGPKLVFSFTIAQQLMSFFERRF</sequence>
<keyword evidence="3 4" id="KW-0472">Membrane</keyword>
<evidence type="ECO:0000313" key="7">
    <source>
        <dbReference type="Proteomes" id="UP000019335"/>
    </source>
</evidence>
<dbReference type="OrthoDB" id="409947at2759"/>
<keyword evidence="2 4" id="KW-0812">Transmembrane</keyword>
<proteinExistence type="inferred from homology"/>
<dbReference type="PROSITE" id="PS50920">
    <property type="entry name" value="SOLCAR"/>
    <property type="match status" value="1"/>
</dbReference>
<dbReference type="Proteomes" id="UP000019335">
    <property type="component" value="Unassembled WGS sequence"/>
</dbReference>
<dbReference type="AlphaFoldDB" id="W7TBN9"/>
<accession>W7TBN9</accession>
<reference evidence="6 7" key="1">
    <citation type="journal article" date="2014" name="Mol. Plant">
        <title>Chromosome Scale Genome Assembly and Transcriptome Profiling of Nannochloropsis gaditana in Nitrogen Depletion.</title>
        <authorList>
            <person name="Corteggiani Carpinelli E."/>
            <person name="Telatin A."/>
            <person name="Vitulo N."/>
            <person name="Forcato C."/>
            <person name="D'Angelo M."/>
            <person name="Schiavon R."/>
            <person name="Vezzi A."/>
            <person name="Giacometti G.M."/>
            <person name="Morosinotto T."/>
            <person name="Valle G."/>
        </authorList>
    </citation>
    <scope>NUCLEOTIDE SEQUENCE [LARGE SCALE GENOMIC DNA]</scope>
    <source>
        <strain evidence="6 7">B-31</strain>
    </source>
</reference>
<gene>
    <name evidence="6" type="ORF">Naga_100061g6</name>
</gene>
<dbReference type="SUPFAM" id="SSF103506">
    <property type="entry name" value="Mitochondrial carrier"/>
    <property type="match status" value="1"/>
</dbReference>
<dbReference type="InterPro" id="IPR018108">
    <property type="entry name" value="MCP_transmembrane"/>
</dbReference>
<name>W7TBN9_9STRA</name>
<evidence type="ECO:0000256" key="5">
    <source>
        <dbReference type="RuleBase" id="RU000488"/>
    </source>
</evidence>
<dbReference type="GO" id="GO:0005739">
    <property type="term" value="C:mitochondrion"/>
    <property type="evidence" value="ECO:0007669"/>
    <property type="project" value="TreeGrafter"/>
</dbReference>
<evidence type="ECO:0000256" key="2">
    <source>
        <dbReference type="ARBA" id="ARBA00022692"/>
    </source>
</evidence>
<evidence type="ECO:0000313" key="6">
    <source>
        <dbReference type="EMBL" id="EWM20943.1"/>
    </source>
</evidence>
<comment type="subcellular location">
    <subcellularLocation>
        <location evidence="1">Membrane</location>
        <topology evidence="1">Multi-pass membrane protein</topology>
    </subcellularLocation>
</comment>
<dbReference type="PANTHER" id="PTHR46974">
    <property type="entry name" value="MITOCHONDRIAL GTP/GDP CARRIER PROTEIN 1"/>
    <property type="match status" value="1"/>
</dbReference>
<dbReference type="Pfam" id="PF00153">
    <property type="entry name" value="Mito_carr"/>
    <property type="match status" value="2"/>
</dbReference>
<evidence type="ECO:0000256" key="3">
    <source>
        <dbReference type="ARBA" id="ARBA00023136"/>
    </source>
</evidence>
<dbReference type="PANTHER" id="PTHR46974:SF1">
    <property type="entry name" value="MITOCHONDRIAL GTP_GDP CARRIER PROTEIN 1"/>
    <property type="match status" value="1"/>
</dbReference>
<comment type="caution">
    <text evidence="6">The sequence shown here is derived from an EMBL/GenBank/DDBJ whole genome shotgun (WGS) entry which is preliminary data.</text>
</comment>
<dbReference type="GO" id="GO:0016020">
    <property type="term" value="C:membrane"/>
    <property type="evidence" value="ECO:0007669"/>
    <property type="project" value="UniProtKB-SubCell"/>
</dbReference>
<dbReference type="EMBL" id="AZIL01002741">
    <property type="protein sequence ID" value="EWM20943.1"/>
    <property type="molecule type" value="Genomic_DNA"/>
</dbReference>
<comment type="similarity">
    <text evidence="5">Belongs to the mitochondrial carrier (TC 2.A.29) family.</text>
</comment>
<evidence type="ECO:0000256" key="1">
    <source>
        <dbReference type="ARBA" id="ARBA00004141"/>
    </source>
</evidence>
<feature type="repeat" description="Solcar" evidence="4">
    <location>
        <begin position="235"/>
        <end position="320"/>
    </location>
</feature>
<evidence type="ECO:0000256" key="4">
    <source>
        <dbReference type="PROSITE-ProRule" id="PRU00282"/>
    </source>
</evidence>
<keyword evidence="7" id="KW-1185">Reference proteome</keyword>
<organism evidence="6 7">
    <name type="scientific">Nannochloropsis gaditana</name>
    <dbReference type="NCBI Taxonomy" id="72520"/>
    <lineage>
        <taxon>Eukaryota</taxon>
        <taxon>Sar</taxon>
        <taxon>Stramenopiles</taxon>
        <taxon>Ochrophyta</taxon>
        <taxon>Eustigmatophyceae</taxon>
        <taxon>Eustigmatales</taxon>
        <taxon>Monodopsidaceae</taxon>
        <taxon>Nannochloropsis</taxon>
    </lineage>
</organism>